<dbReference type="GO" id="GO:0072345">
    <property type="term" value="F:NAADP-sensitive calcium-release channel activity"/>
    <property type="evidence" value="ECO:0007669"/>
    <property type="project" value="TreeGrafter"/>
</dbReference>
<feature type="region of interest" description="Disordered" evidence="13">
    <location>
        <begin position="1"/>
        <end position="22"/>
    </location>
</feature>
<evidence type="ECO:0000256" key="10">
    <source>
        <dbReference type="ARBA" id="ARBA00023157"/>
    </source>
</evidence>
<proteinExistence type="predicted"/>
<evidence type="ECO:0000256" key="13">
    <source>
        <dbReference type="SAM" id="MobiDB-lite"/>
    </source>
</evidence>
<dbReference type="PANTHER" id="PTHR12127:SF5">
    <property type="entry name" value="MUCOLIPIN-3"/>
    <property type="match status" value="1"/>
</dbReference>
<evidence type="ECO:0000259" key="15">
    <source>
        <dbReference type="Pfam" id="PF08016"/>
    </source>
</evidence>
<evidence type="ECO:0000256" key="6">
    <source>
        <dbReference type="ARBA" id="ARBA00022753"/>
    </source>
</evidence>
<keyword evidence="7 14" id="KW-1133">Transmembrane helix</keyword>
<evidence type="ECO:0000256" key="9">
    <source>
        <dbReference type="ARBA" id="ARBA00023136"/>
    </source>
</evidence>
<evidence type="ECO:0000313" key="18">
    <source>
        <dbReference type="Proteomes" id="UP000710432"/>
    </source>
</evidence>
<feature type="transmembrane region" description="Helical" evidence="14">
    <location>
        <begin position="359"/>
        <end position="380"/>
    </location>
</feature>
<evidence type="ECO:0000313" key="17">
    <source>
        <dbReference type="EMBL" id="KAH0519511.1"/>
    </source>
</evidence>
<comment type="subcellular location">
    <subcellularLocation>
        <location evidence="2">Cell membrane</location>
        <topology evidence="2">Multi-pass membrane protein</topology>
    </subcellularLocation>
    <subcellularLocation>
        <location evidence="1">Endosome membrane</location>
        <topology evidence="1">Multi-pass membrane protein</topology>
    </subcellularLocation>
</comment>
<keyword evidence="5 14" id="KW-0812">Transmembrane</keyword>
<dbReference type="EMBL" id="JAATJU010004700">
    <property type="protein sequence ID" value="KAH0519511.1"/>
    <property type="molecule type" value="Genomic_DNA"/>
</dbReference>
<evidence type="ECO:0000256" key="7">
    <source>
        <dbReference type="ARBA" id="ARBA00022989"/>
    </source>
</evidence>
<keyword evidence="9 14" id="KW-0472">Membrane</keyword>
<feature type="transmembrane region" description="Helical" evidence="14">
    <location>
        <begin position="291"/>
        <end position="313"/>
    </location>
</feature>
<comment type="catalytic activity">
    <reaction evidence="12">
        <text>Ca(2+)(in) = Ca(2+)(out)</text>
        <dbReference type="Rhea" id="RHEA:29671"/>
        <dbReference type="ChEBI" id="CHEBI:29108"/>
    </reaction>
</comment>
<evidence type="ECO:0000256" key="8">
    <source>
        <dbReference type="ARBA" id="ARBA00023065"/>
    </source>
</evidence>
<evidence type="ECO:0000256" key="3">
    <source>
        <dbReference type="ARBA" id="ARBA00022448"/>
    </source>
</evidence>
<dbReference type="GO" id="GO:0010008">
    <property type="term" value="C:endosome membrane"/>
    <property type="evidence" value="ECO:0007669"/>
    <property type="project" value="UniProtKB-SubCell"/>
</dbReference>
<name>A0A8J6GYU3_MICOH</name>
<dbReference type="InterPro" id="IPR013122">
    <property type="entry name" value="PKD1_2_channel"/>
</dbReference>
<dbReference type="FunFam" id="1.10.287.70:FF:000033">
    <property type="entry name" value="Mucolipin 1"/>
    <property type="match status" value="1"/>
</dbReference>
<comment type="caution">
    <text evidence="17">The sequence shown here is derived from an EMBL/GenBank/DDBJ whole genome shotgun (WGS) entry which is preliminary data.</text>
</comment>
<evidence type="ECO:0000256" key="2">
    <source>
        <dbReference type="ARBA" id="ARBA00004651"/>
    </source>
</evidence>
<dbReference type="InterPro" id="IPR039031">
    <property type="entry name" value="Mucolipin"/>
</dbReference>
<dbReference type="GO" id="GO:0005765">
    <property type="term" value="C:lysosomal membrane"/>
    <property type="evidence" value="ECO:0007669"/>
    <property type="project" value="TreeGrafter"/>
</dbReference>
<evidence type="ECO:0000256" key="4">
    <source>
        <dbReference type="ARBA" id="ARBA00022475"/>
    </source>
</evidence>
<reference evidence="17" key="1">
    <citation type="submission" date="2020-03" db="EMBL/GenBank/DDBJ databases">
        <title>Studies in the Genomics of Life Span.</title>
        <authorList>
            <person name="Glass D."/>
        </authorList>
    </citation>
    <scope>NUCLEOTIDE SEQUENCE</scope>
    <source>
        <strain evidence="17">LTLLF</strain>
        <tissue evidence="17">Muscle</tissue>
    </source>
</reference>
<dbReference type="PANTHER" id="PTHR12127">
    <property type="entry name" value="MUCOLIPIN"/>
    <property type="match status" value="1"/>
</dbReference>
<dbReference type="InterPro" id="IPR049134">
    <property type="entry name" value="MCLN_ECD"/>
</dbReference>
<accession>A0A8J6GYU3</accession>
<sequence length="427" mass="49310">MANPEVAGSGCGSHQDDRPCTIQQSSSPSELLLLEDQMRRKLKFFFMNPCEKFWARGRKPWKLAIQILKIAMVTVQLVLFGLSNQMVVAFKEENTIAFKHLFLKGYMDRMEDTYAVYTQSDVYDQVLFAVNQYLQLRNISVGNHAYENKGTKQSAMAICQHFYKRGTICPGNDTFDIDPEIETECFLIEPDERFDIGTPGENRLNLTLDFHRLLTVELQFKLKAINLQTVRHQELPDCYDFTLTSLTSYDVCSIFLGTSTMLVWLGVIRYLGFFAKYNLLILTLQAALPNVIRFCCCAAMIYLGYCFCGWIVLGPYHDKFRSLNRVSECLFSLINGDDMFSTFAKMQQKSYLVWLFSRIYLYSFISLFIYMILSLFIALITDTYETIKHYQQNGFPETELRKFIADCKDLPSSGKYRLEGDPPASFI</sequence>
<keyword evidence="8" id="KW-0406">Ion transport</keyword>
<organism evidence="17 18">
    <name type="scientific">Microtus ochrogaster</name>
    <name type="common">Prairie vole</name>
    <dbReference type="NCBI Taxonomy" id="79684"/>
    <lineage>
        <taxon>Eukaryota</taxon>
        <taxon>Metazoa</taxon>
        <taxon>Chordata</taxon>
        <taxon>Craniata</taxon>
        <taxon>Vertebrata</taxon>
        <taxon>Euteleostomi</taxon>
        <taxon>Mammalia</taxon>
        <taxon>Eutheria</taxon>
        <taxon>Euarchontoglires</taxon>
        <taxon>Glires</taxon>
        <taxon>Rodentia</taxon>
        <taxon>Myomorpha</taxon>
        <taxon>Muroidea</taxon>
        <taxon>Cricetidae</taxon>
        <taxon>Arvicolinae</taxon>
        <taxon>Microtus</taxon>
    </lineage>
</organism>
<keyword evidence="10" id="KW-1015">Disulfide bond</keyword>
<keyword evidence="11" id="KW-0407">Ion channel</keyword>
<evidence type="ECO:0000256" key="11">
    <source>
        <dbReference type="ARBA" id="ARBA00023303"/>
    </source>
</evidence>
<feature type="domain" description="Mucolipin extracytosolic" evidence="16">
    <location>
        <begin position="87"/>
        <end position="244"/>
    </location>
</feature>
<protein>
    <submittedName>
        <fullName evidence="17">Mucolipin-3</fullName>
    </submittedName>
</protein>
<dbReference type="GO" id="GO:0005886">
    <property type="term" value="C:plasma membrane"/>
    <property type="evidence" value="ECO:0007669"/>
    <property type="project" value="UniProtKB-SubCell"/>
</dbReference>
<dbReference type="Proteomes" id="UP000710432">
    <property type="component" value="Unassembled WGS sequence"/>
</dbReference>
<evidence type="ECO:0000256" key="5">
    <source>
        <dbReference type="ARBA" id="ARBA00022692"/>
    </source>
</evidence>
<dbReference type="AlphaFoldDB" id="A0A8J6GYU3"/>
<evidence type="ECO:0000256" key="12">
    <source>
        <dbReference type="ARBA" id="ARBA00036634"/>
    </source>
</evidence>
<dbReference type="Pfam" id="PF08016">
    <property type="entry name" value="PKD_channel"/>
    <property type="match status" value="1"/>
</dbReference>
<keyword evidence="6" id="KW-0967">Endosome</keyword>
<keyword evidence="4" id="KW-1003">Cell membrane</keyword>
<dbReference type="Gene3D" id="1.10.287.70">
    <property type="match status" value="1"/>
</dbReference>
<evidence type="ECO:0000256" key="1">
    <source>
        <dbReference type="ARBA" id="ARBA00004337"/>
    </source>
</evidence>
<evidence type="ECO:0000259" key="16">
    <source>
        <dbReference type="Pfam" id="PF21381"/>
    </source>
</evidence>
<feature type="domain" description="Polycystin cation channel PKD1/PKD2" evidence="15">
    <location>
        <begin position="248"/>
        <end position="387"/>
    </location>
</feature>
<dbReference type="Pfam" id="PF21381">
    <property type="entry name" value="MCLN_ECD"/>
    <property type="match status" value="1"/>
</dbReference>
<evidence type="ECO:0000256" key="14">
    <source>
        <dbReference type="SAM" id="Phobius"/>
    </source>
</evidence>
<keyword evidence="3" id="KW-0813">Transport</keyword>
<gene>
    <name evidence="17" type="ORF">LTLLF_111415</name>
</gene>